<feature type="non-terminal residue" evidence="3">
    <location>
        <position position="140"/>
    </location>
</feature>
<dbReference type="InterPro" id="IPR011251">
    <property type="entry name" value="Luciferase-like_dom"/>
</dbReference>
<dbReference type="Gene3D" id="3.20.20.30">
    <property type="entry name" value="Luciferase-like domain"/>
    <property type="match status" value="1"/>
</dbReference>
<keyword evidence="4" id="KW-1185">Reference proteome</keyword>
<reference evidence="3 4" key="1">
    <citation type="submission" date="2018-10" db="EMBL/GenBank/DDBJ databases">
        <title>Isolation, diversity and antibacterial activity of antinobacteria from the wheat rhizosphere soil.</title>
        <authorList>
            <person name="Sun T."/>
        </authorList>
    </citation>
    <scope>NUCLEOTIDE SEQUENCE [LARGE SCALE GENOMIC DNA]</scope>
    <source>
        <strain evidence="3 4">SJ-23</strain>
    </source>
</reference>
<proteinExistence type="predicted"/>
<sequence>MPLAVLDLVPIAAGSTAGEALRNSIDLARRAEELGYARYWLAEHHLNPGVAGSAPHTFVGILAASTERIRVGTAATILGNYGPLQVAEALGTVAALYPDRVDLGLGRSGFPPPPAAGEAPAARTATPDAPTPADADAGAP</sequence>
<dbReference type="AlphaFoldDB" id="A0A3M8AD04"/>
<comment type="caution">
    <text evidence="3">The sequence shown here is derived from an EMBL/GenBank/DDBJ whole genome shotgun (WGS) entry which is preliminary data.</text>
</comment>
<dbReference type="PANTHER" id="PTHR30137">
    <property type="entry name" value="LUCIFERASE-LIKE MONOOXYGENASE"/>
    <property type="match status" value="1"/>
</dbReference>
<protein>
    <submittedName>
        <fullName evidence="3">LLM class flavin-dependent oxidoreductase</fullName>
    </submittedName>
</protein>
<dbReference type="SUPFAM" id="SSF51679">
    <property type="entry name" value="Bacterial luciferase-like"/>
    <property type="match status" value="1"/>
</dbReference>
<evidence type="ECO:0000313" key="3">
    <source>
        <dbReference type="EMBL" id="RNB48395.1"/>
    </source>
</evidence>
<dbReference type="InterPro" id="IPR036661">
    <property type="entry name" value="Luciferase-like_sf"/>
</dbReference>
<evidence type="ECO:0000259" key="2">
    <source>
        <dbReference type="Pfam" id="PF00296"/>
    </source>
</evidence>
<gene>
    <name evidence="3" type="ORF">EDM22_11020</name>
</gene>
<dbReference type="InterPro" id="IPR050766">
    <property type="entry name" value="Bact_Lucif_Oxidored"/>
</dbReference>
<feature type="domain" description="Luciferase-like" evidence="2">
    <location>
        <begin position="1"/>
        <end position="120"/>
    </location>
</feature>
<accession>A0A3M8AD04</accession>
<name>A0A3M8AD04_9MICO</name>
<organism evidence="3 4">
    <name type="scientific">Agromyces tardus</name>
    <dbReference type="NCBI Taxonomy" id="2583849"/>
    <lineage>
        <taxon>Bacteria</taxon>
        <taxon>Bacillati</taxon>
        <taxon>Actinomycetota</taxon>
        <taxon>Actinomycetes</taxon>
        <taxon>Micrococcales</taxon>
        <taxon>Microbacteriaceae</taxon>
        <taxon>Agromyces</taxon>
    </lineage>
</organism>
<dbReference type="GO" id="GO:0005829">
    <property type="term" value="C:cytosol"/>
    <property type="evidence" value="ECO:0007669"/>
    <property type="project" value="TreeGrafter"/>
</dbReference>
<dbReference type="EMBL" id="RHHB01000020">
    <property type="protein sequence ID" value="RNB48395.1"/>
    <property type="molecule type" value="Genomic_DNA"/>
</dbReference>
<dbReference type="Pfam" id="PF00296">
    <property type="entry name" value="Bac_luciferase"/>
    <property type="match status" value="1"/>
</dbReference>
<evidence type="ECO:0000256" key="1">
    <source>
        <dbReference type="SAM" id="MobiDB-lite"/>
    </source>
</evidence>
<dbReference type="PANTHER" id="PTHR30137:SF6">
    <property type="entry name" value="LUCIFERASE-LIKE MONOOXYGENASE"/>
    <property type="match status" value="1"/>
</dbReference>
<feature type="region of interest" description="Disordered" evidence="1">
    <location>
        <begin position="107"/>
        <end position="140"/>
    </location>
</feature>
<feature type="compositionally biased region" description="Low complexity" evidence="1">
    <location>
        <begin position="116"/>
        <end position="140"/>
    </location>
</feature>
<dbReference type="Proteomes" id="UP000275048">
    <property type="component" value="Unassembled WGS sequence"/>
</dbReference>
<evidence type="ECO:0000313" key="4">
    <source>
        <dbReference type="Proteomes" id="UP000275048"/>
    </source>
</evidence>
<dbReference type="GO" id="GO:0016705">
    <property type="term" value="F:oxidoreductase activity, acting on paired donors, with incorporation or reduction of molecular oxygen"/>
    <property type="evidence" value="ECO:0007669"/>
    <property type="project" value="InterPro"/>
</dbReference>
<dbReference type="OrthoDB" id="9780518at2"/>